<name>A0A963YWQ2_9PROT</name>
<dbReference type="EMBL" id="JAESVB010000046">
    <property type="protein sequence ID" value="MCB8878524.1"/>
    <property type="molecule type" value="Genomic_DNA"/>
</dbReference>
<accession>A0A963YWQ2</accession>
<gene>
    <name evidence="3" type="ORF">ASILVAE211_25345</name>
</gene>
<dbReference type="Pfam" id="PF08751">
    <property type="entry name" value="TrwC"/>
    <property type="match status" value="1"/>
</dbReference>
<dbReference type="Pfam" id="PF13604">
    <property type="entry name" value="AAA_30"/>
    <property type="match status" value="1"/>
</dbReference>
<feature type="compositionally biased region" description="Basic and acidic residues" evidence="1">
    <location>
        <begin position="1257"/>
        <end position="1266"/>
    </location>
</feature>
<feature type="region of interest" description="Disordered" evidence="1">
    <location>
        <begin position="1238"/>
        <end position="1272"/>
    </location>
</feature>
<dbReference type="SUPFAM" id="SSF52540">
    <property type="entry name" value="P-loop containing nucleoside triphosphate hydrolases"/>
    <property type="match status" value="2"/>
</dbReference>
<comment type="caution">
    <text evidence="3">The sequence shown here is derived from an EMBL/GenBank/DDBJ whole genome shotgun (WGS) entry which is preliminary data.</text>
</comment>
<evidence type="ECO:0000259" key="2">
    <source>
        <dbReference type="Pfam" id="PF08751"/>
    </source>
</evidence>
<proteinExistence type="predicted"/>
<dbReference type="Proteomes" id="UP000708298">
    <property type="component" value="Unassembled WGS sequence"/>
</dbReference>
<keyword evidence="4" id="KW-1185">Reference proteome</keyword>
<dbReference type="RefSeq" id="WP_227324169.1">
    <property type="nucleotide sequence ID" value="NZ_JAESVB010000046.1"/>
</dbReference>
<sequence length="1272" mass="137719">MTTRCLKARRSPWDHDVLTYRTGSAGAPTAARNMAEHLLQQTLSPEMAVMAEYYEQGVTPPTTAEAAYSRYSRLAVNGLLPGGEALDALVKAEAIRIGESALALDGTALDADALHMRAVAALVGAGLVTREEGTATLYRIAGSPCDSEGEGFGRRLDDAITATLTERDETSAAATPRRDMNPALAHRLGINTNRGLTASEVAFLLNGQRADGGDIQGKQIQSSTLPLTEIFGIPDGETPTRVQLEHMLAGKTAAGQALSEKEAAYAVNRLHAALGVKGRGLSAGARDHILSGRMADGREVSDRAYREALETSKSRIGYIDFTFSAPKSLSIAWAFAPTHAERAMLHQAHTDAIESVMKTLETEIGRARKGAQGKDGYEPGSIGWVSFQHYAARPTVAVVTQDAAGQAATELHSLTGTAGRVPGDMQIHTHVAVFNVVETKSGRVGGLDLAQLEGRIHEFGAVYQAFLAENLRRHGVEIAHDQNDMARLVSVPEGVIAHFSKRTTGGTDAARQYAQSVGLDWDAMDAEHKIRLLKSGVQDPRGAKADDVSDLAAWRRSAADLGYQHRSVLRPDAPRQEQTRGERLEAAYRAAMPILEKQFDRRAVIDGADARTVAAKALIVAGIAAAGEVSAVTRAFRERGIKRRGEEAALVWGTVAGKQGRERVAVTTTLEEREEKALIATARAGAHDKSGALTKAQIDAAVRAFPELNFNTEHGRAQRAVMDSLGTGGRIGLAIGVAGAGKSTLLKPLVEAWKQEGRTVHGIALAWRQADDLAEAGIEYRIRAIASFLNAAQRKKLDLDRNAVVVVDEVGLLGTRQLNDILALQKRAGFQLVMIGDPKQMQAVEAGPVIDLLRRGLGKDAVPELSSSVRQKDAEERETVLMFRNGQTAEAMQRKAENGTFRVIPGGYREAIEGVADLWQKRREANKGREKFTVTVSAPTNAEAHDISMAIRERRRAAGELGPDHKVVVATDGTGQRQYSLPLTEGDRVRLFDRLTASFIATGTHGNIGRNGSVLDVAAIRDVGLVLRTNAGREGFVPWETLQDQKGLVKLAYGEALTTHTSQGSTVSEHIHAMPSGSRMVTAFGAYTSGSRHKEQSFLVTSDGAERAEIAGRRPLGDRREIGASDVLKNVTRNLSRQDEKESAHSLIDRAANLRRGTIKAFQPTLERMESRKAADEPASPLPGEIRERRFAKALAERLPGLADRLRRHGENIARAARQAAVLAERLTEVARRKRSVGREHEDYWQNVGKGISQAQEKGETNDQMRKQRQRR</sequence>
<protein>
    <submittedName>
        <fullName evidence="3">Relaxase domain-containing protein</fullName>
    </submittedName>
</protein>
<evidence type="ECO:0000313" key="3">
    <source>
        <dbReference type="EMBL" id="MCB8878524.1"/>
    </source>
</evidence>
<dbReference type="Gene3D" id="3.40.50.300">
    <property type="entry name" value="P-loop containing nucleotide triphosphate hydrolases"/>
    <property type="match status" value="2"/>
</dbReference>
<reference evidence="3" key="2">
    <citation type="submission" date="2021-01" db="EMBL/GenBank/DDBJ databases">
        <authorList>
            <person name="Mieszkin S."/>
            <person name="Pouder E."/>
            <person name="Alain K."/>
        </authorList>
    </citation>
    <scope>NUCLEOTIDE SEQUENCE</scope>
    <source>
        <strain evidence="3">HW T2.11</strain>
    </source>
</reference>
<reference evidence="3" key="1">
    <citation type="journal article" date="2021" name="Microorganisms">
        <title>Acidisoma silvae sp. nov. and Acidisomacellulosilytica sp. nov., Two Acidophilic Bacteria Isolated from Decaying Wood, Hydrolyzing Cellulose and Producing Poly-3-hydroxybutyrate.</title>
        <authorList>
            <person name="Mieszkin S."/>
            <person name="Pouder E."/>
            <person name="Uroz S."/>
            <person name="Simon-Colin C."/>
            <person name="Alain K."/>
        </authorList>
    </citation>
    <scope>NUCLEOTIDE SEQUENCE</scope>
    <source>
        <strain evidence="3">HW T2.11</strain>
    </source>
</reference>
<evidence type="ECO:0000313" key="4">
    <source>
        <dbReference type="Proteomes" id="UP000708298"/>
    </source>
</evidence>
<dbReference type="Gene3D" id="2.30.30.940">
    <property type="match status" value="1"/>
</dbReference>
<organism evidence="3 4">
    <name type="scientific">Acidisoma silvae</name>
    <dbReference type="NCBI Taxonomy" id="2802396"/>
    <lineage>
        <taxon>Bacteria</taxon>
        <taxon>Pseudomonadati</taxon>
        <taxon>Pseudomonadota</taxon>
        <taxon>Alphaproteobacteria</taxon>
        <taxon>Acetobacterales</taxon>
        <taxon>Acidocellaceae</taxon>
        <taxon>Acidisoma</taxon>
    </lineage>
</organism>
<dbReference type="InterPro" id="IPR027417">
    <property type="entry name" value="P-loop_NTPase"/>
</dbReference>
<feature type="domain" description="TrwC relaxase" evidence="2">
    <location>
        <begin position="267"/>
        <end position="559"/>
    </location>
</feature>
<evidence type="ECO:0000256" key="1">
    <source>
        <dbReference type="SAM" id="MobiDB-lite"/>
    </source>
</evidence>
<dbReference type="SUPFAM" id="SSF55464">
    <property type="entry name" value="Origin of replication-binding domain, RBD-like"/>
    <property type="match status" value="1"/>
</dbReference>
<dbReference type="AlphaFoldDB" id="A0A963YWQ2"/>
<dbReference type="NCBIfam" id="NF041492">
    <property type="entry name" value="MobF"/>
    <property type="match status" value="1"/>
</dbReference>
<dbReference type="InterPro" id="IPR014862">
    <property type="entry name" value="TrwC"/>
</dbReference>